<accession>A0ABY7TN00</accession>
<evidence type="ECO:0000313" key="1">
    <source>
        <dbReference type="EMBL" id="WCT74325.1"/>
    </source>
</evidence>
<dbReference type="InterPro" id="IPR011990">
    <property type="entry name" value="TPR-like_helical_dom_sf"/>
</dbReference>
<dbReference type="Gene3D" id="1.20.58.320">
    <property type="entry name" value="TPR-like"/>
    <property type="match status" value="1"/>
</dbReference>
<dbReference type="Gene3D" id="1.25.40.10">
    <property type="entry name" value="Tetratricopeptide repeat domain"/>
    <property type="match status" value="1"/>
</dbReference>
<organism evidence="1 2">
    <name type="scientific">Sphingomonas naphthae</name>
    <dbReference type="NCBI Taxonomy" id="1813468"/>
    <lineage>
        <taxon>Bacteria</taxon>
        <taxon>Pseudomonadati</taxon>
        <taxon>Pseudomonadota</taxon>
        <taxon>Alphaproteobacteria</taxon>
        <taxon>Sphingomonadales</taxon>
        <taxon>Sphingomonadaceae</taxon>
        <taxon>Sphingomonas</taxon>
    </lineage>
</organism>
<gene>
    <name evidence="1" type="ORF">PQ455_03600</name>
</gene>
<evidence type="ECO:0000313" key="2">
    <source>
        <dbReference type="Proteomes" id="UP001220395"/>
    </source>
</evidence>
<proteinExistence type="predicted"/>
<dbReference type="Proteomes" id="UP001220395">
    <property type="component" value="Chromosome"/>
</dbReference>
<dbReference type="EMBL" id="CP117411">
    <property type="protein sequence ID" value="WCT74325.1"/>
    <property type="molecule type" value="Genomic_DNA"/>
</dbReference>
<reference evidence="1 2" key="1">
    <citation type="submission" date="2023-02" db="EMBL/GenBank/DDBJ databases">
        <title>Genome sequence of Sphingomonas naphthae.</title>
        <authorList>
            <person name="Kim S."/>
            <person name="Heo J."/>
            <person name="Kwon S.-W."/>
        </authorList>
    </citation>
    <scope>NUCLEOTIDE SEQUENCE [LARGE SCALE GENOMIC DNA]</scope>
    <source>
        <strain evidence="1 2">KACC 18716</strain>
    </source>
</reference>
<dbReference type="RefSeq" id="WP_273689275.1">
    <property type="nucleotide sequence ID" value="NZ_CP117411.1"/>
</dbReference>
<dbReference type="InterPro" id="IPR010323">
    <property type="entry name" value="DUF924"/>
</dbReference>
<protein>
    <submittedName>
        <fullName evidence="1">DUF924 domain-containing protein</fullName>
    </submittedName>
</protein>
<keyword evidence="2" id="KW-1185">Reference proteome</keyword>
<name>A0ABY7TN00_9SPHN</name>
<dbReference type="Pfam" id="PF06041">
    <property type="entry name" value="DUF924"/>
    <property type="match status" value="1"/>
</dbReference>
<sequence>MARDLGTTGSQVHQEAEAVLHFWLAEVPPEKRFARDDALDAECAARFGALRDAVVAGHASGWRRSPRPLLAAIVLIDQFSRNIFRGSAQAFAADPLARALAGEALAKGWADRFTAEERQFLWMPFMHAEHLDTQVRAQALFASVGADAAAFARAHAAQIARFGRFPQRNSALDRATTAAEEAFIANPANHF</sequence>
<dbReference type="SUPFAM" id="SSF48452">
    <property type="entry name" value="TPR-like"/>
    <property type="match status" value="1"/>
</dbReference>